<feature type="region of interest" description="Disordered" evidence="1">
    <location>
        <begin position="1"/>
        <end position="21"/>
    </location>
</feature>
<evidence type="ECO:0000313" key="2">
    <source>
        <dbReference type="EMBL" id="CCD21775.1"/>
    </source>
</evidence>
<accession>F9WW08</accession>
<gene>
    <name evidence="2" type="ORF">TvY486_0005110</name>
</gene>
<reference evidence="2 3" key="1">
    <citation type="journal article" date="2012" name="Proc. Natl. Acad. Sci. U.S.A.">
        <title>Antigenic diversity is generated by distinct evolutionary mechanisms in African trypanosome species.</title>
        <authorList>
            <person name="Jackson A.P."/>
            <person name="Berry A."/>
            <person name="Aslett M."/>
            <person name="Allison H.C."/>
            <person name="Burton P."/>
            <person name="Vavrova-Anderson J."/>
            <person name="Brown R."/>
            <person name="Browne H."/>
            <person name="Corton N."/>
            <person name="Hauser H."/>
            <person name="Gamble J."/>
            <person name="Gilderthorp R."/>
            <person name="Marcello L."/>
            <person name="McQuillan J."/>
            <person name="Otto T.D."/>
            <person name="Quail M.A."/>
            <person name="Sanders M.J."/>
            <person name="van Tonder A."/>
            <person name="Ginger M.L."/>
            <person name="Field M.C."/>
            <person name="Barry J.D."/>
            <person name="Hertz-Fowler C."/>
            <person name="Berriman M."/>
        </authorList>
    </citation>
    <scope>NUCLEOTIDE SEQUENCE</scope>
    <source>
        <strain evidence="2 3">Y486</strain>
    </source>
</reference>
<feature type="region of interest" description="Disordered" evidence="1">
    <location>
        <begin position="74"/>
        <end position="110"/>
    </location>
</feature>
<organism evidence="2 3">
    <name type="scientific">Trypanosoma vivax (strain Y486)</name>
    <dbReference type="NCBI Taxonomy" id="1055687"/>
    <lineage>
        <taxon>Eukaryota</taxon>
        <taxon>Discoba</taxon>
        <taxon>Euglenozoa</taxon>
        <taxon>Kinetoplastea</taxon>
        <taxon>Metakinetoplastina</taxon>
        <taxon>Trypanosomatida</taxon>
        <taxon>Trypanosomatidae</taxon>
        <taxon>Trypanosoma</taxon>
        <taxon>Duttonella</taxon>
    </lineage>
</organism>
<dbReference type="VEuPathDB" id="TriTrypDB:TvY486_0005110"/>
<protein>
    <submittedName>
        <fullName evidence="2">Uncharacterized protein</fullName>
    </submittedName>
</protein>
<evidence type="ECO:0000313" key="3">
    <source>
        <dbReference type="Proteomes" id="UP000009027"/>
    </source>
</evidence>
<evidence type="ECO:0000256" key="1">
    <source>
        <dbReference type="SAM" id="MobiDB-lite"/>
    </source>
</evidence>
<keyword evidence="3" id="KW-1185">Reference proteome</keyword>
<dbReference type="EMBL" id="CAEX01008233">
    <property type="protein sequence ID" value="CCD21775.1"/>
    <property type="molecule type" value="Genomic_DNA"/>
</dbReference>
<proteinExistence type="predicted"/>
<dbReference type="AlphaFoldDB" id="F9WW08"/>
<dbReference type="Proteomes" id="UP000009027">
    <property type="component" value="Unassembled WGS sequence"/>
</dbReference>
<sequence>MTKAAPTQLDTQAADAAKRSGVQGHHWLTALAVRQELWDANVSGSSYDTQETTEPHLNDNARFGACTEGQFQIGSGPVQQTEDAGPRVKGKQNTNNVHVKKRPPQLFSSSDTWRIGGGNNALLCGDR</sequence>
<name>F9WW08_TRYVY</name>